<dbReference type="EMBL" id="BPLQ01005361">
    <property type="protein sequence ID" value="GIY14393.1"/>
    <property type="molecule type" value="Genomic_DNA"/>
</dbReference>
<name>A0AAV4QWH9_9ARAC</name>
<evidence type="ECO:0000313" key="3">
    <source>
        <dbReference type="Proteomes" id="UP001054837"/>
    </source>
</evidence>
<gene>
    <name evidence="2" type="ORF">CDAR_239881</name>
</gene>
<evidence type="ECO:0000313" key="2">
    <source>
        <dbReference type="EMBL" id="GIY14393.1"/>
    </source>
</evidence>
<reference evidence="2 3" key="1">
    <citation type="submission" date="2021-06" db="EMBL/GenBank/DDBJ databases">
        <title>Caerostris darwini draft genome.</title>
        <authorList>
            <person name="Kono N."/>
            <person name="Arakawa K."/>
        </authorList>
    </citation>
    <scope>NUCLEOTIDE SEQUENCE [LARGE SCALE GENOMIC DNA]</scope>
</reference>
<feature type="region of interest" description="Disordered" evidence="1">
    <location>
        <begin position="1"/>
        <end position="39"/>
    </location>
</feature>
<proteinExistence type="predicted"/>
<evidence type="ECO:0000256" key="1">
    <source>
        <dbReference type="SAM" id="MobiDB-lite"/>
    </source>
</evidence>
<accession>A0AAV4QWH9</accession>
<feature type="compositionally biased region" description="Basic and acidic residues" evidence="1">
    <location>
        <begin position="10"/>
        <end position="28"/>
    </location>
</feature>
<sequence length="97" mass="10818">MKKTARRKERKDSSLSQKGEKGLKDIKTRRLPCQPLGRLPTGNRKLEGVGRHGTCNASLFFISLQRHVPANILCFPYAGILCIAKCTCWHAHTSTLA</sequence>
<organism evidence="2 3">
    <name type="scientific">Caerostris darwini</name>
    <dbReference type="NCBI Taxonomy" id="1538125"/>
    <lineage>
        <taxon>Eukaryota</taxon>
        <taxon>Metazoa</taxon>
        <taxon>Ecdysozoa</taxon>
        <taxon>Arthropoda</taxon>
        <taxon>Chelicerata</taxon>
        <taxon>Arachnida</taxon>
        <taxon>Araneae</taxon>
        <taxon>Araneomorphae</taxon>
        <taxon>Entelegynae</taxon>
        <taxon>Araneoidea</taxon>
        <taxon>Araneidae</taxon>
        <taxon>Caerostris</taxon>
    </lineage>
</organism>
<protein>
    <submittedName>
        <fullName evidence="2">Uncharacterized protein</fullName>
    </submittedName>
</protein>
<dbReference type="AlphaFoldDB" id="A0AAV4QWH9"/>
<dbReference type="Proteomes" id="UP001054837">
    <property type="component" value="Unassembled WGS sequence"/>
</dbReference>
<comment type="caution">
    <text evidence="2">The sequence shown here is derived from an EMBL/GenBank/DDBJ whole genome shotgun (WGS) entry which is preliminary data.</text>
</comment>
<keyword evidence="3" id="KW-1185">Reference proteome</keyword>